<gene>
    <name evidence="2" type="ORF">ACFSBH_07145</name>
</gene>
<comment type="cofactor">
    <cofactor evidence="1">
        <name>Mg(2+)</name>
        <dbReference type="ChEBI" id="CHEBI:18420"/>
    </cofactor>
</comment>
<keyword evidence="2" id="KW-0378">Hydrolase</keyword>
<dbReference type="NCBIfam" id="TIGR01460">
    <property type="entry name" value="HAD-SF-IIA"/>
    <property type="match status" value="1"/>
</dbReference>
<evidence type="ECO:0000256" key="1">
    <source>
        <dbReference type="PIRNR" id="PIRNR000915"/>
    </source>
</evidence>
<keyword evidence="1" id="KW-0460">Magnesium</keyword>
<organism evidence="2 3">
    <name type="scientific">Oceanobacillus luteolus</name>
    <dbReference type="NCBI Taxonomy" id="1274358"/>
    <lineage>
        <taxon>Bacteria</taxon>
        <taxon>Bacillati</taxon>
        <taxon>Bacillota</taxon>
        <taxon>Bacilli</taxon>
        <taxon>Bacillales</taxon>
        <taxon>Bacillaceae</taxon>
        <taxon>Oceanobacillus</taxon>
    </lineage>
</organism>
<dbReference type="Pfam" id="PF13344">
    <property type="entry name" value="Hydrolase_6"/>
    <property type="match status" value="1"/>
</dbReference>
<dbReference type="InterPro" id="IPR023214">
    <property type="entry name" value="HAD_sf"/>
</dbReference>
<comment type="similarity">
    <text evidence="1">Belongs to the HAD-like hydrolase superfamily. NagD family.</text>
</comment>
<keyword evidence="1" id="KW-0479">Metal-binding</keyword>
<dbReference type="SUPFAM" id="SSF56784">
    <property type="entry name" value="HAD-like"/>
    <property type="match status" value="1"/>
</dbReference>
<dbReference type="Gene3D" id="3.40.50.1000">
    <property type="entry name" value="HAD superfamily/HAD-like"/>
    <property type="match status" value="2"/>
</dbReference>
<comment type="caution">
    <text evidence="2">The sequence shown here is derived from an EMBL/GenBank/DDBJ whole genome shotgun (WGS) entry which is preliminary data.</text>
</comment>
<dbReference type="PANTHER" id="PTHR19288">
    <property type="entry name" value="4-NITROPHENYLPHOSPHATASE-RELATED"/>
    <property type="match status" value="1"/>
</dbReference>
<accession>A0ABW4HP84</accession>
<dbReference type="EMBL" id="JBHUDE010000035">
    <property type="protein sequence ID" value="MFD1607423.1"/>
    <property type="molecule type" value="Genomic_DNA"/>
</dbReference>
<protein>
    <recommendedName>
        <fullName evidence="1">Acid sugar phosphatase</fullName>
        <ecNumber evidence="1">3.1.3.-</ecNumber>
    </recommendedName>
</protein>
<evidence type="ECO:0000313" key="3">
    <source>
        <dbReference type="Proteomes" id="UP001597221"/>
    </source>
</evidence>
<dbReference type="GO" id="GO:0016787">
    <property type="term" value="F:hydrolase activity"/>
    <property type="evidence" value="ECO:0007669"/>
    <property type="project" value="UniProtKB-KW"/>
</dbReference>
<proteinExistence type="inferred from homology"/>
<dbReference type="Pfam" id="PF13242">
    <property type="entry name" value="Hydrolase_like"/>
    <property type="match status" value="1"/>
</dbReference>
<evidence type="ECO:0000313" key="2">
    <source>
        <dbReference type="EMBL" id="MFD1607423.1"/>
    </source>
</evidence>
<comment type="function">
    <text evidence="1">Catalyzes the dephosphorylation of 2-6 carbon acid sugars in vitro.</text>
</comment>
<dbReference type="Proteomes" id="UP001597221">
    <property type="component" value="Unassembled WGS sequence"/>
</dbReference>
<reference evidence="3" key="1">
    <citation type="journal article" date="2019" name="Int. J. Syst. Evol. Microbiol.">
        <title>The Global Catalogue of Microorganisms (GCM) 10K type strain sequencing project: providing services to taxonomists for standard genome sequencing and annotation.</title>
        <authorList>
            <consortium name="The Broad Institute Genomics Platform"/>
            <consortium name="The Broad Institute Genome Sequencing Center for Infectious Disease"/>
            <person name="Wu L."/>
            <person name="Ma J."/>
        </authorList>
    </citation>
    <scope>NUCLEOTIDE SEQUENCE [LARGE SCALE GENOMIC DNA]</scope>
    <source>
        <strain evidence="3">CGMCC 1.12376</strain>
    </source>
</reference>
<name>A0ABW4HP84_9BACI</name>
<sequence length="272" mass="30160">MKRGYIFDLDGTIYVDDLLIDGAIEAIQELRNDGHKIVFLTNKSIDTIDSYVKKLQRLGIDVSHEHVVNSNYLTARYLSSRMGPDEKVMVIGEQPLLDELADMGIEVSDNETEVSYVVLGWDRDFTYEKLNRAFQAWKNGAVVVATNPDRTCPIKGGQIPDCGAMIGAMEGATGEKVDIILGKPSPLAARFIVDDILKLPPGNCYMVGDRLETDIRMGNDYGVNSVLVLTGITEKSMVRHAKDQPDFIIDSIKELPNLTRDLDSKAADHLQT</sequence>
<dbReference type="InterPro" id="IPR036412">
    <property type="entry name" value="HAD-like_sf"/>
</dbReference>
<dbReference type="EC" id="3.1.3.-" evidence="1"/>
<dbReference type="InterPro" id="IPR006357">
    <property type="entry name" value="HAD-SF_hydro_IIA"/>
</dbReference>
<dbReference type="PANTHER" id="PTHR19288:SF46">
    <property type="entry name" value="HALOACID DEHALOGENASE-LIKE HYDROLASE DOMAIN-CONTAINING PROTEIN 2"/>
    <property type="match status" value="1"/>
</dbReference>
<keyword evidence="3" id="KW-1185">Reference proteome</keyword>
<dbReference type="PIRSF" id="PIRSF000915">
    <property type="entry name" value="PGP-type_phosphatase"/>
    <property type="match status" value="1"/>
</dbReference>
<dbReference type="RefSeq" id="WP_251513267.1">
    <property type="nucleotide sequence ID" value="NZ_JAMBON010000010.1"/>
</dbReference>